<keyword evidence="3" id="KW-1185">Reference proteome</keyword>
<name>A0A427YGL6_9TREE</name>
<accession>A0A427YGL6</accession>
<dbReference type="Proteomes" id="UP000279259">
    <property type="component" value="Unassembled WGS sequence"/>
</dbReference>
<dbReference type="OrthoDB" id="5314275at2759"/>
<evidence type="ECO:0000256" key="1">
    <source>
        <dbReference type="SAM" id="MobiDB-lite"/>
    </source>
</evidence>
<gene>
    <name evidence="2" type="ORF">EHS25_001635</name>
</gene>
<sequence>MFGMSFMGMPMPGMGMPMGMAMPLGMPIPGVTPGMPGTGWYNSLPGRFGRDMLGRDFAGPGGVGSSQPYRPPDPSALPPMPHGLPFIARPGQEGFDAYGRMLPPELPEGTALPPS</sequence>
<dbReference type="STRING" id="1890683.A0A427YGL6"/>
<protein>
    <submittedName>
        <fullName evidence="2">Uncharacterized protein</fullName>
    </submittedName>
</protein>
<evidence type="ECO:0000313" key="2">
    <source>
        <dbReference type="EMBL" id="RSH90301.1"/>
    </source>
</evidence>
<organism evidence="2 3">
    <name type="scientific">Saitozyma podzolica</name>
    <dbReference type="NCBI Taxonomy" id="1890683"/>
    <lineage>
        <taxon>Eukaryota</taxon>
        <taxon>Fungi</taxon>
        <taxon>Dikarya</taxon>
        <taxon>Basidiomycota</taxon>
        <taxon>Agaricomycotina</taxon>
        <taxon>Tremellomycetes</taxon>
        <taxon>Tremellales</taxon>
        <taxon>Trimorphomycetaceae</taxon>
        <taxon>Saitozyma</taxon>
    </lineage>
</organism>
<evidence type="ECO:0000313" key="3">
    <source>
        <dbReference type="Proteomes" id="UP000279259"/>
    </source>
</evidence>
<feature type="compositionally biased region" description="Pro residues" evidence="1">
    <location>
        <begin position="69"/>
        <end position="82"/>
    </location>
</feature>
<proteinExistence type="predicted"/>
<dbReference type="EMBL" id="RSCD01000011">
    <property type="protein sequence ID" value="RSH90301.1"/>
    <property type="molecule type" value="Genomic_DNA"/>
</dbReference>
<feature type="region of interest" description="Disordered" evidence="1">
    <location>
        <begin position="52"/>
        <end position="83"/>
    </location>
</feature>
<reference evidence="2 3" key="1">
    <citation type="submission" date="2018-11" db="EMBL/GenBank/DDBJ databases">
        <title>Genome sequence of Saitozyma podzolica DSM 27192.</title>
        <authorList>
            <person name="Aliyu H."/>
            <person name="Gorte O."/>
            <person name="Ochsenreither K."/>
        </authorList>
    </citation>
    <scope>NUCLEOTIDE SEQUENCE [LARGE SCALE GENOMIC DNA]</scope>
    <source>
        <strain evidence="2 3">DSM 27192</strain>
    </source>
</reference>
<dbReference type="AlphaFoldDB" id="A0A427YGL6"/>
<comment type="caution">
    <text evidence="2">The sequence shown here is derived from an EMBL/GenBank/DDBJ whole genome shotgun (WGS) entry which is preliminary data.</text>
</comment>